<evidence type="ECO:0000256" key="1">
    <source>
        <dbReference type="SAM" id="MobiDB-lite"/>
    </source>
</evidence>
<protein>
    <submittedName>
        <fullName evidence="2">Uncharacterized protein</fullName>
    </submittedName>
</protein>
<feature type="region of interest" description="Disordered" evidence="1">
    <location>
        <begin position="15"/>
        <end position="177"/>
    </location>
</feature>
<keyword evidence="3" id="KW-1185">Reference proteome</keyword>
<accession>A0A167HX99</accession>
<name>A0A167HX99_CALVF</name>
<reference evidence="2 3" key="1">
    <citation type="journal article" date="2016" name="Mol. Biol. Evol.">
        <title>Comparative Genomics of Early-Diverging Mushroom-Forming Fungi Provides Insights into the Origins of Lignocellulose Decay Capabilities.</title>
        <authorList>
            <person name="Nagy L.G."/>
            <person name="Riley R."/>
            <person name="Tritt A."/>
            <person name="Adam C."/>
            <person name="Daum C."/>
            <person name="Floudas D."/>
            <person name="Sun H."/>
            <person name="Yadav J.S."/>
            <person name="Pangilinan J."/>
            <person name="Larsson K.H."/>
            <person name="Matsuura K."/>
            <person name="Barry K."/>
            <person name="Labutti K."/>
            <person name="Kuo R."/>
            <person name="Ohm R.A."/>
            <person name="Bhattacharya S.S."/>
            <person name="Shirouzu T."/>
            <person name="Yoshinaga Y."/>
            <person name="Martin F.M."/>
            <person name="Grigoriev I.V."/>
            <person name="Hibbett D.S."/>
        </authorList>
    </citation>
    <scope>NUCLEOTIDE SEQUENCE [LARGE SCALE GENOMIC DNA]</scope>
    <source>
        <strain evidence="2 3">TUFC12733</strain>
    </source>
</reference>
<dbReference type="OrthoDB" id="10543281at2759"/>
<organism evidence="2 3">
    <name type="scientific">Calocera viscosa (strain TUFC12733)</name>
    <dbReference type="NCBI Taxonomy" id="1330018"/>
    <lineage>
        <taxon>Eukaryota</taxon>
        <taxon>Fungi</taxon>
        <taxon>Dikarya</taxon>
        <taxon>Basidiomycota</taxon>
        <taxon>Agaricomycotina</taxon>
        <taxon>Dacrymycetes</taxon>
        <taxon>Dacrymycetales</taxon>
        <taxon>Dacrymycetaceae</taxon>
        <taxon>Calocera</taxon>
    </lineage>
</organism>
<dbReference type="Proteomes" id="UP000076738">
    <property type="component" value="Unassembled WGS sequence"/>
</dbReference>
<feature type="region of interest" description="Disordered" evidence="1">
    <location>
        <begin position="307"/>
        <end position="336"/>
    </location>
</feature>
<evidence type="ECO:0000313" key="2">
    <source>
        <dbReference type="EMBL" id="KZO92075.1"/>
    </source>
</evidence>
<feature type="compositionally biased region" description="Basic and acidic residues" evidence="1">
    <location>
        <begin position="78"/>
        <end position="117"/>
    </location>
</feature>
<feature type="region of interest" description="Disordered" evidence="1">
    <location>
        <begin position="195"/>
        <end position="246"/>
    </location>
</feature>
<dbReference type="AlphaFoldDB" id="A0A167HX99"/>
<proteinExistence type="predicted"/>
<feature type="compositionally biased region" description="Acidic residues" evidence="1">
    <location>
        <begin position="210"/>
        <end position="229"/>
    </location>
</feature>
<gene>
    <name evidence="2" type="ORF">CALVIDRAFT_557768</name>
</gene>
<evidence type="ECO:0000313" key="3">
    <source>
        <dbReference type="Proteomes" id="UP000076738"/>
    </source>
</evidence>
<sequence>MRASFGQLREVAAAFRTPSSAAAGPSFRHAPRAGTSRTRPPRAAARFRPPAPRTAAELYSRTKPSITPQQAPPPPIENHARPRYAQDSHSRLPTERRERVGSPAEPHRRAGRREQRSRYSQHPSFLQPEKSARTPFIHPAQDARPRRERRSVRGKQAWDEVVEPDDAAGGVDFDPWENAEDSDLQQIAHVSASVPDMEARPDAEASPQQDVEESEESTELQEAEEGEEREGEKTGPRPPGQNLRRLPLHPIFSRTVHGKQSLLRVPVTLHTLGQAPHFPYSLSVMGAILAPVVSHNDRRADEQFWKDSAAERASKEARRAQEEEERRAANRAGRAYEKPFEPVDSLQIPLEKPWLHPERRRISPRKWSTLEATAAFPHAAFGERYFLWRGEVPQPGEGQMVDDPDSHWAVLCADVDGAPEPQGLVDLRFYASDEPWLARESGGWEYDPAGGRLRDRGAAVVTNTPAEPDDPVHVVREGEEEDGAGCDPGLGFIWFHGQQTLTRVLDEFSKLGRPVRMNSISQLWVPTVRKIAGYLRVRPRTVEVTYYTRWVLPRDAALLAVEDEGEVGRVERDWGMQFSRVKRRETEDVSRCLLVRR</sequence>
<feature type="compositionally biased region" description="Low complexity" evidence="1">
    <location>
        <begin position="32"/>
        <end position="56"/>
    </location>
</feature>
<dbReference type="EMBL" id="KV417314">
    <property type="protein sequence ID" value="KZO92075.1"/>
    <property type="molecule type" value="Genomic_DNA"/>
</dbReference>
<feature type="non-terminal residue" evidence="2">
    <location>
        <position position="597"/>
    </location>
</feature>